<organism evidence="2 3">
    <name type="scientific">Phytophthora palmivora</name>
    <dbReference type="NCBI Taxonomy" id="4796"/>
    <lineage>
        <taxon>Eukaryota</taxon>
        <taxon>Sar</taxon>
        <taxon>Stramenopiles</taxon>
        <taxon>Oomycota</taxon>
        <taxon>Peronosporomycetes</taxon>
        <taxon>Peronosporales</taxon>
        <taxon>Peronosporaceae</taxon>
        <taxon>Phytophthora</taxon>
    </lineage>
</organism>
<dbReference type="OrthoDB" id="164332at2759"/>
<proteinExistence type="predicted"/>
<comment type="caution">
    <text evidence="2">The sequence shown here is derived from an EMBL/GenBank/DDBJ whole genome shotgun (WGS) entry which is preliminary data.</text>
</comment>
<dbReference type="GO" id="GO:0003676">
    <property type="term" value="F:nucleic acid binding"/>
    <property type="evidence" value="ECO:0007669"/>
    <property type="project" value="InterPro"/>
</dbReference>
<dbReference type="AlphaFoldDB" id="A0A2P4XFI5"/>
<dbReference type="InterPro" id="IPR036397">
    <property type="entry name" value="RNaseH_sf"/>
</dbReference>
<gene>
    <name evidence="2" type="ORF">PHPALM_20185</name>
</gene>
<evidence type="ECO:0000313" key="3">
    <source>
        <dbReference type="Proteomes" id="UP000237271"/>
    </source>
</evidence>
<sequence>MFVVSFGQSLLFRSMLNLTPSVRTIQRVLANVDWLWYIKLNSTLPFSKADRISRKAWAWKMLMHPEGNSVREKIIFSDEKNGTLTAQTISRIIGGIYADHHANINAVRLVEGPVWCGQDSAHRFLLPYAHLHYGTEFIYQQDGASIHTSKASLEFLQEQGVQVLEWTPRSPDLNPIENLWSILTRRVYQNGRQFNSVAEHSVAIVAIEAAWEGIESKILRALIDSMPRRCQEVIEKNGNKTHY</sequence>
<accession>A0A2P4XFI5</accession>
<evidence type="ECO:0000313" key="2">
    <source>
        <dbReference type="EMBL" id="POM64302.1"/>
    </source>
</evidence>
<evidence type="ECO:0000259" key="1">
    <source>
        <dbReference type="Pfam" id="PF13358"/>
    </source>
</evidence>
<reference evidence="2 3" key="1">
    <citation type="journal article" date="2017" name="Genome Biol. Evol.">
        <title>Phytophthora megakarya and P. palmivora, closely related causal agents of cacao black pod rot, underwent increases in genome sizes and gene numbers by different mechanisms.</title>
        <authorList>
            <person name="Ali S.S."/>
            <person name="Shao J."/>
            <person name="Lary D.J."/>
            <person name="Kronmiller B."/>
            <person name="Shen D."/>
            <person name="Strem M.D."/>
            <person name="Amoako-Attah I."/>
            <person name="Akrofi A.Y."/>
            <person name="Begoude B.A."/>
            <person name="Ten Hoopen G.M."/>
            <person name="Coulibaly K."/>
            <person name="Kebe B.I."/>
            <person name="Melnick R.L."/>
            <person name="Guiltinan M.J."/>
            <person name="Tyler B.M."/>
            <person name="Meinhardt L.W."/>
            <person name="Bailey B.A."/>
        </authorList>
    </citation>
    <scope>NUCLEOTIDE SEQUENCE [LARGE SCALE GENOMIC DNA]</scope>
    <source>
        <strain evidence="3">sbr112.9</strain>
    </source>
</reference>
<name>A0A2P4XFI5_9STRA</name>
<keyword evidence="3" id="KW-1185">Reference proteome</keyword>
<protein>
    <submittedName>
        <fullName evidence="2">Transposable element tc3 Transposase</fullName>
    </submittedName>
</protein>
<dbReference type="Proteomes" id="UP000237271">
    <property type="component" value="Unassembled WGS sequence"/>
</dbReference>
<dbReference type="Gene3D" id="3.30.420.10">
    <property type="entry name" value="Ribonuclease H-like superfamily/Ribonuclease H"/>
    <property type="match status" value="1"/>
</dbReference>
<feature type="domain" description="Tc1-like transposase DDE" evidence="1">
    <location>
        <begin position="142"/>
        <end position="196"/>
    </location>
</feature>
<dbReference type="Pfam" id="PF13358">
    <property type="entry name" value="DDE_3"/>
    <property type="match status" value="1"/>
</dbReference>
<dbReference type="EMBL" id="NCKW01011136">
    <property type="protein sequence ID" value="POM64302.1"/>
    <property type="molecule type" value="Genomic_DNA"/>
</dbReference>
<dbReference type="InterPro" id="IPR038717">
    <property type="entry name" value="Tc1-like_DDE_dom"/>
</dbReference>